<name>A0ABQ0BG02_9FIRM</name>
<comment type="caution">
    <text evidence="1">The sequence shown here is derived from an EMBL/GenBank/DDBJ whole genome shotgun (WGS) entry which is preliminary data.</text>
</comment>
<protein>
    <submittedName>
        <fullName evidence="1">Uncharacterized protein</fullName>
    </submittedName>
</protein>
<dbReference type="EMBL" id="BAABYW010000001">
    <property type="protein sequence ID" value="GAA6410388.1"/>
    <property type="molecule type" value="Genomic_DNA"/>
</dbReference>
<accession>A0ABQ0BG02</accession>
<evidence type="ECO:0000313" key="2">
    <source>
        <dbReference type="Proteomes" id="UP001600943"/>
    </source>
</evidence>
<organism evidence="1 2">
    <name type="scientific">Blautia hominis</name>
    <dbReference type="NCBI Taxonomy" id="2025493"/>
    <lineage>
        <taxon>Bacteria</taxon>
        <taxon>Bacillati</taxon>
        <taxon>Bacillota</taxon>
        <taxon>Clostridia</taxon>
        <taxon>Lachnospirales</taxon>
        <taxon>Lachnospiraceae</taxon>
        <taxon>Blautia</taxon>
    </lineage>
</organism>
<reference evidence="1 2" key="1">
    <citation type="submission" date="2024-04" db="EMBL/GenBank/DDBJ databases">
        <title>Defined microbial consortia suppress multidrug-resistant proinflammatory Enterobacteriaceae via ecological control.</title>
        <authorList>
            <person name="Furuichi M."/>
            <person name="Kawaguchi T."/>
            <person name="Pust M."/>
            <person name="Yasuma K."/>
            <person name="Plichta D."/>
            <person name="Hasegawa N."/>
            <person name="Ohya T."/>
            <person name="Bhattarai S."/>
            <person name="Sasajima S."/>
            <person name="Aoto Y."/>
            <person name="Tuganbaev T."/>
            <person name="Yaginuma M."/>
            <person name="Ueda M."/>
            <person name="Okahashi N."/>
            <person name="Amafuji K."/>
            <person name="Kiridooshi Y."/>
            <person name="Sugita K."/>
            <person name="Strazar M."/>
            <person name="Skelly A."/>
            <person name="Suda W."/>
            <person name="Hattori M."/>
            <person name="Nakamoto N."/>
            <person name="Caballero S."/>
            <person name="Norman J."/>
            <person name="Olle B."/>
            <person name="Tanoue T."/>
            <person name="Arita M."/>
            <person name="Bucci V."/>
            <person name="Atarashi K."/>
            <person name="Xavier R."/>
            <person name="Honda K."/>
        </authorList>
    </citation>
    <scope>NUCLEOTIDE SEQUENCE [LARGE SCALE GENOMIC DNA]</scope>
    <source>
        <strain evidence="2">k04-0078-D8-1</strain>
    </source>
</reference>
<dbReference type="Proteomes" id="UP001600943">
    <property type="component" value="Unassembled WGS sequence"/>
</dbReference>
<sequence>MLKYLKVFDHIKQYSIRSEMNSLPGMVKHRIQYKAQIIFLPYLPDSELVKDFEYVQDKQELVWDFAKGAPEKLKRQVFLLLNYILENLYWDDPKERRVLLIAPALAV</sequence>
<proteinExistence type="predicted"/>
<keyword evidence="2" id="KW-1185">Reference proteome</keyword>
<evidence type="ECO:0000313" key="1">
    <source>
        <dbReference type="EMBL" id="GAA6410388.1"/>
    </source>
</evidence>
<gene>
    <name evidence="1" type="ORF">K040078D81_45050</name>
</gene>